<accession>A0A2P8GA44</accession>
<organism evidence="1 2">
    <name type="scientific">Chitinophaga ginsengisoli</name>
    <dbReference type="NCBI Taxonomy" id="363837"/>
    <lineage>
        <taxon>Bacteria</taxon>
        <taxon>Pseudomonadati</taxon>
        <taxon>Bacteroidota</taxon>
        <taxon>Chitinophagia</taxon>
        <taxon>Chitinophagales</taxon>
        <taxon>Chitinophagaceae</taxon>
        <taxon>Chitinophaga</taxon>
    </lineage>
</organism>
<evidence type="ECO:0000313" key="2">
    <source>
        <dbReference type="Proteomes" id="UP000240978"/>
    </source>
</evidence>
<sequence length="49" mass="5666">MIYAFIRAVERATILSINLLDVIKIYRVRYINEKHIVSLAGIFIKTGTQ</sequence>
<proteinExistence type="predicted"/>
<name>A0A2P8GA44_9BACT</name>
<comment type="caution">
    <text evidence="1">The sequence shown here is derived from an EMBL/GenBank/DDBJ whole genome shotgun (WGS) entry which is preliminary data.</text>
</comment>
<dbReference type="EMBL" id="PYGK01000005">
    <property type="protein sequence ID" value="PSL30833.1"/>
    <property type="molecule type" value="Genomic_DNA"/>
</dbReference>
<gene>
    <name evidence="1" type="ORF">CLV42_105194</name>
</gene>
<dbReference type="Proteomes" id="UP000240978">
    <property type="component" value="Unassembled WGS sequence"/>
</dbReference>
<reference evidence="1 2" key="1">
    <citation type="submission" date="2018-03" db="EMBL/GenBank/DDBJ databases">
        <title>Genomic Encyclopedia of Archaeal and Bacterial Type Strains, Phase II (KMG-II): from individual species to whole genera.</title>
        <authorList>
            <person name="Goeker M."/>
        </authorList>
    </citation>
    <scope>NUCLEOTIDE SEQUENCE [LARGE SCALE GENOMIC DNA]</scope>
    <source>
        <strain evidence="1 2">DSM 18107</strain>
    </source>
</reference>
<protein>
    <submittedName>
        <fullName evidence="1">Uncharacterized protein</fullName>
    </submittedName>
</protein>
<evidence type="ECO:0000313" key="1">
    <source>
        <dbReference type="EMBL" id="PSL30833.1"/>
    </source>
</evidence>
<keyword evidence="2" id="KW-1185">Reference proteome</keyword>
<dbReference type="AlphaFoldDB" id="A0A2P8GA44"/>